<keyword evidence="1" id="KW-1133">Transmembrane helix</keyword>
<protein>
    <submittedName>
        <fullName evidence="3">Uncharacterized protein</fullName>
    </submittedName>
</protein>
<evidence type="ECO:0000256" key="1">
    <source>
        <dbReference type="SAM" id="Phobius"/>
    </source>
</evidence>
<evidence type="ECO:0000313" key="4">
    <source>
        <dbReference type="Proteomes" id="UP000092611"/>
    </source>
</evidence>
<feature type="transmembrane region" description="Helical" evidence="1">
    <location>
        <begin position="242"/>
        <end position="263"/>
    </location>
</feature>
<accession>A0A1B8PGM6</accession>
<keyword evidence="1" id="KW-0472">Membrane</keyword>
<gene>
    <name evidence="3" type="ORF">A9Z62_07350</name>
</gene>
<reference evidence="3 4" key="1">
    <citation type="submission" date="2016-06" db="EMBL/GenBank/DDBJ databases">
        <title>Draft genome of Haemophilus haemolyticus CCUG 24149.</title>
        <authorList>
            <person name="Engstrom-Jakobsson H."/>
            <person name="Salva-Serra F."/>
            <person name="Thorell K."/>
            <person name="Gonzales-Siles L."/>
            <person name="Karlsson R."/>
            <person name="Boulund F."/>
            <person name="Engstrand L."/>
            <person name="Kristiansson E."/>
            <person name="Moore E."/>
        </authorList>
    </citation>
    <scope>NUCLEOTIDE SEQUENCE [LARGE SCALE GENOMIC DNA]</scope>
    <source>
        <strain evidence="3 4">CCUG 24149</strain>
    </source>
</reference>
<keyword evidence="1" id="KW-0812">Transmembrane</keyword>
<comment type="caution">
    <text evidence="3">The sequence shown here is derived from an EMBL/GenBank/DDBJ whole genome shotgun (WGS) entry which is preliminary data.</text>
</comment>
<dbReference type="RefSeq" id="WP_065245938.1">
    <property type="nucleotide sequence ID" value="NZ_LZDL01000006.1"/>
</dbReference>
<feature type="chain" id="PRO_5008611571" evidence="2">
    <location>
        <begin position="18"/>
        <end position="267"/>
    </location>
</feature>
<evidence type="ECO:0000256" key="2">
    <source>
        <dbReference type="SAM" id="SignalP"/>
    </source>
</evidence>
<sequence>MKKLLFIFGLLALTAHAETVDIGGTQINLPSPKELVKVTPDMNEIFEFLEEVNNIQFSNAWVIASYISLQDLQENKDYVRLCRINIVKDGINGSVPRHIFNQVKSTLKTLTDESSSFSQTILKHVNKTEKNIKEHIYNENSMSEIALKMNIYKETDDSMILLGKVMEEANNNDIKQYVVYNAIATIYVKNKVLNLDCKSSEDQSHWLESTITTWTEQIQNQNPSSIWDKTYSQIKELGIVNIWLILAVAVIGIALNSIIRNVFIRKN</sequence>
<proteinExistence type="predicted"/>
<feature type="signal peptide" evidence="2">
    <location>
        <begin position="1"/>
        <end position="17"/>
    </location>
</feature>
<dbReference type="Proteomes" id="UP000092611">
    <property type="component" value="Unassembled WGS sequence"/>
</dbReference>
<dbReference type="AlphaFoldDB" id="A0A1B8PGM6"/>
<name>A0A1B8PGM6_HAEHA</name>
<evidence type="ECO:0000313" key="3">
    <source>
        <dbReference type="EMBL" id="OBX48057.1"/>
    </source>
</evidence>
<dbReference type="EMBL" id="LZDL01000006">
    <property type="protein sequence ID" value="OBX48057.1"/>
    <property type="molecule type" value="Genomic_DNA"/>
</dbReference>
<keyword evidence="2" id="KW-0732">Signal</keyword>
<organism evidence="3 4">
    <name type="scientific">Haemophilus haemolyticus</name>
    <dbReference type="NCBI Taxonomy" id="726"/>
    <lineage>
        <taxon>Bacteria</taxon>
        <taxon>Pseudomonadati</taxon>
        <taxon>Pseudomonadota</taxon>
        <taxon>Gammaproteobacteria</taxon>
        <taxon>Pasteurellales</taxon>
        <taxon>Pasteurellaceae</taxon>
        <taxon>Haemophilus</taxon>
    </lineage>
</organism>